<dbReference type="VEuPathDB" id="FungiDB:BO78DRAFT_1996"/>
<dbReference type="Pfam" id="PF01379">
    <property type="entry name" value="Porphobil_deam"/>
    <property type="match status" value="1"/>
</dbReference>
<evidence type="ECO:0000256" key="8">
    <source>
        <dbReference type="ARBA" id="ARBA00030685"/>
    </source>
</evidence>
<dbReference type="EMBL" id="KZ826315">
    <property type="protein sequence ID" value="PYI12340.1"/>
    <property type="molecule type" value="Genomic_DNA"/>
</dbReference>
<keyword evidence="13" id="KW-1185">Reference proteome</keyword>
<name>A0A319ERM4_ASPSB</name>
<dbReference type="Pfam" id="PF03900">
    <property type="entry name" value="Porphobil_deamC"/>
    <property type="match status" value="1"/>
</dbReference>
<dbReference type="PANTHER" id="PTHR11557:SF0">
    <property type="entry name" value="PORPHOBILINOGEN DEAMINASE"/>
    <property type="match status" value="1"/>
</dbReference>
<evidence type="ECO:0000313" key="13">
    <source>
        <dbReference type="Proteomes" id="UP000248423"/>
    </source>
</evidence>
<evidence type="ECO:0000256" key="6">
    <source>
        <dbReference type="ARBA" id="ARBA00023133"/>
    </source>
</evidence>
<keyword evidence="5" id="KW-0808">Transferase</keyword>
<dbReference type="InterPro" id="IPR022419">
    <property type="entry name" value="Porphobilin_deaminase_cofac_BS"/>
</dbReference>
<reference evidence="12 13" key="1">
    <citation type="submission" date="2018-02" db="EMBL/GenBank/DDBJ databases">
        <title>The genomes of Aspergillus section Nigri reveals drivers in fungal speciation.</title>
        <authorList>
            <consortium name="DOE Joint Genome Institute"/>
            <person name="Vesth T.C."/>
            <person name="Nybo J."/>
            <person name="Theobald S."/>
            <person name="Brandl J."/>
            <person name="Frisvad J.C."/>
            <person name="Nielsen K.F."/>
            <person name="Lyhne E.K."/>
            <person name="Kogle M.E."/>
            <person name="Kuo A."/>
            <person name="Riley R."/>
            <person name="Clum A."/>
            <person name="Nolan M."/>
            <person name="Lipzen A."/>
            <person name="Salamov A."/>
            <person name="Henrissat B."/>
            <person name="Wiebenga A."/>
            <person name="De vries R.P."/>
            <person name="Grigoriev I.V."/>
            <person name="Mortensen U.H."/>
            <person name="Andersen M.R."/>
            <person name="Baker S.E."/>
        </authorList>
    </citation>
    <scope>NUCLEOTIDE SEQUENCE [LARGE SCALE GENOMIC DNA]</scope>
    <source>
        <strain evidence="12 13">CBS 121057</strain>
    </source>
</reference>
<dbReference type="EC" id="2.5.1.61" evidence="4"/>
<evidence type="ECO:0000256" key="1">
    <source>
        <dbReference type="ARBA" id="ARBA00001916"/>
    </source>
</evidence>
<dbReference type="InterPro" id="IPR000860">
    <property type="entry name" value="HemC"/>
</dbReference>
<protein>
    <recommendedName>
        <fullName evidence="4">hydroxymethylbilane synthase</fullName>
        <ecNumber evidence="4">2.5.1.61</ecNumber>
    </recommendedName>
    <alternativeName>
        <fullName evidence="9">Hydroxymethylbilane synthase</fullName>
    </alternativeName>
    <alternativeName>
        <fullName evidence="8">Pre-uroporphyrinogen synthase</fullName>
    </alternativeName>
</protein>
<evidence type="ECO:0000259" key="10">
    <source>
        <dbReference type="Pfam" id="PF01379"/>
    </source>
</evidence>
<evidence type="ECO:0000256" key="4">
    <source>
        <dbReference type="ARBA" id="ARBA00012655"/>
    </source>
</evidence>
<evidence type="ECO:0000256" key="9">
    <source>
        <dbReference type="ARBA" id="ARBA00033064"/>
    </source>
</evidence>
<dbReference type="GO" id="GO:0005737">
    <property type="term" value="C:cytoplasm"/>
    <property type="evidence" value="ECO:0007669"/>
    <property type="project" value="TreeGrafter"/>
</dbReference>
<dbReference type="InterPro" id="IPR022418">
    <property type="entry name" value="Porphobilinogen_deaminase_C"/>
</dbReference>
<dbReference type="GO" id="GO:0004418">
    <property type="term" value="F:hydroxymethylbilane synthase activity"/>
    <property type="evidence" value="ECO:0007669"/>
    <property type="project" value="UniProtKB-EC"/>
</dbReference>
<feature type="domain" description="Porphobilinogen deaminase N-terminal" evidence="10">
    <location>
        <begin position="12"/>
        <end position="231"/>
    </location>
</feature>
<evidence type="ECO:0000256" key="7">
    <source>
        <dbReference type="ARBA" id="ARBA00023244"/>
    </source>
</evidence>
<organism evidence="12 13">
    <name type="scientific">Aspergillus sclerotiicarbonarius (strain CBS 121057 / IBT 28362)</name>
    <dbReference type="NCBI Taxonomy" id="1448318"/>
    <lineage>
        <taxon>Eukaryota</taxon>
        <taxon>Fungi</taxon>
        <taxon>Dikarya</taxon>
        <taxon>Ascomycota</taxon>
        <taxon>Pezizomycotina</taxon>
        <taxon>Eurotiomycetes</taxon>
        <taxon>Eurotiomycetidae</taxon>
        <taxon>Eurotiales</taxon>
        <taxon>Aspergillaceae</taxon>
        <taxon>Aspergillus</taxon>
        <taxon>Aspergillus subgen. Circumdati</taxon>
    </lineage>
</organism>
<evidence type="ECO:0000259" key="11">
    <source>
        <dbReference type="Pfam" id="PF03900"/>
    </source>
</evidence>
<dbReference type="OrthoDB" id="564646at2759"/>
<keyword evidence="7" id="KW-0627">Porphyrin biosynthesis</keyword>
<dbReference type="Gene3D" id="3.40.190.10">
    <property type="entry name" value="Periplasmic binding protein-like II"/>
    <property type="match status" value="2"/>
</dbReference>
<evidence type="ECO:0000256" key="2">
    <source>
        <dbReference type="ARBA" id="ARBA00004735"/>
    </source>
</evidence>
<dbReference type="SUPFAM" id="SSF54782">
    <property type="entry name" value="Porphobilinogen deaminase (hydroxymethylbilane synthase), C-terminal domain"/>
    <property type="match status" value="1"/>
</dbReference>
<dbReference type="PRINTS" id="PR00151">
    <property type="entry name" value="PORPHBDMNASE"/>
</dbReference>
<dbReference type="STRING" id="1448318.A0A319ERM4"/>
<proteinExistence type="inferred from homology"/>
<evidence type="ECO:0000256" key="5">
    <source>
        <dbReference type="ARBA" id="ARBA00022679"/>
    </source>
</evidence>
<evidence type="ECO:0000256" key="3">
    <source>
        <dbReference type="ARBA" id="ARBA00005638"/>
    </source>
</evidence>
<comment type="cofactor">
    <cofactor evidence="1">
        <name>dipyrromethane</name>
        <dbReference type="ChEBI" id="CHEBI:60342"/>
    </cofactor>
</comment>
<dbReference type="GO" id="GO:0006782">
    <property type="term" value="P:protoporphyrinogen IX biosynthetic process"/>
    <property type="evidence" value="ECO:0007669"/>
    <property type="project" value="UniProtKB-UniPathway"/>
</dbReference>
<evidence type="ECO:0000313" key="12">
    <source>
        <dbReference type="EMBL" id="PYI12340.1"/>
    </source>
</evidence>
<dbReference type="Proteomes" id="UP000248423">
    <property type="component" value="Unassembled WGS sequence"/>
</dbReference>
<dbReference type="InterPro" id="IPR022417">
    <property type="entry name" value="Porphobilin_deaminase_N"/>
</dbReference>
<dbReference type="Gene3D" id="3.30.160.40">
    <property type="entry name" value="Porphobilinogen deaminase, C-terminal domain"/>
    <property type="match status" value="1"/>
</dbReference>
<keyword evidence="6" id="KW-0350">Heme biosynthesis</keyword>
<dbReference type="NCBIfam" id="TIGR00212">
    <property type="entry name" value="hemC"/>
    <property type="match status" value="1"/>
</dbReference>
<dbReference type="UniPathway" id="UPA00251">
    <property type="reaction ID" value="UER00319"/>
</dbReference>
<dbReference type="InterPro" id="IPR036803">
    <property type="entry name" value="Porphobilinogen_deaminase_C_sf"/>
</dbReference>
<dbReference type="SUPFAM" id="SSF53850">
    <property type="entry name" value="Periplasmic binding protein-like II"/>
    <property type="match status" value="1"/>
</dbReference>
<dbReference type="PIRSF" id="PIRSF001438">
    <property type="entry name" value="4pyrrol_synth_OHMeBilane_synth"/>
    <property type="match status" value="1"/>
</dbReference>
<dbReference type="PROSITE" id="PS00533">
    <property type="entry name" value="PORPHOBILINOGEN_DEAM"/>
    <property type="match status" value="1"/>
</dbReference>
<feature type="domain" description="Porphobilinogen deaminase C-terminal" evidence="11">
    <location>
        <begin position="246"/>
        <end position="322"/>
    </location>
</feature>
<gene>
    <name evidence="12" type="ORF">BO78DRAFT_1996</name>
</gene>
<dbReference type="FunFam" id="3.40.190.10:FF:000005">
    <property type="entry name" value="Porphobilinogen deaminase"/>
    <property type="match status" value="1"/>
</dbReference>
<comment type="similarity">
    <text evidence="3">Belongs to the HMBS family.</text>
</comment>
<accession>A0A319ERM4</accession>
<dbReference type="AlphaFoldDB" id="A0A319ERM4"/>
<sequence>MSDTTATTGQEVRLGTRNSRLALVQAERVSKELASAHPGFQFPWQTVVVRGDADKTSPFLKFAGPSDAAKNIWTEEMEAKLCAGELDLLVHCLKDMPTRLPDNCTLGAIVHREDPTDALVIKEGLRSKYTDLAQLPRGSVVGTSSTRRKALLRYRYPHLKIEECRGNLDTRLRKLDDPEGSFSAIILATAGMVRINWHDRITKRLPPSEFPYAVGQGALGIEIRKEDTQTETMARKIEDLPTRRICLAERSLLRTLQGGCSSPVAVHCTVEQSSPSSPAQLRLDGTIIHPHGTTLLCESATSEFGTDEAAEALGATVAQRLLENGGQALLEEIRLLQQEQKTADVK</sequence>
<comment type="pathway">
    <text evidence="2">Porphyrin-containing compound metabolism; protoporphyrin-IX biosynthesis; coproporphyrinogen-III from 5-aminolevulinate: step 2/4.</text>
</comment>
<dbReference type="PANTHER" id="PTHR11557">
    <property type="entry name" value="PORPHOBILINOGEN DEAMINASE"/>
    <property type="match status" value="1"/>
</dbReference>